<accession>A0A9X1WFI4</accession>
<reference evidence="1" key="1">
    <citation type="submission" date="2021-11" db="EMBL/GenBank/DDBJ databases">
        <title>Vibrio ZSDE26 sp. nov. and Vibrio ZSDZ34 sp. nov., isolated from coastal seawater in Qingdao.</title>
        <authorList>
            <person name="Zhang P."/>
        </authorList>
    </citation>
    <scope>NUCLEOTIDE SEQUENCE</scope>
    <source>
        <strain evidence="1">ZSDZ34</strain>
    </source>
</reference>
<dbReference type="SUPFAM" id="SSF55331">
    <property type="entry name" value="Tautomerase/MIF"/>
    <property type="match status" value="1"/>
</dbReference>
<evidence type="ECO:0000313" key="1">
    <source>
        <dbReference type="EMBL" id="MCJ2378515.1"/>
    </source>
</evidence>
<dbReference type="Pfam" id="PF08921">
    <property type="entry name" value="DUF1904"/>
    <property type="match status" value="1"/>
</dbReference>
<protein>
    <submittedName>
        <fullName evidence="1">DUF1904 domain-containing protein</fullName>
    </submittedName>
</protein>
<name>A0A9X1WFI4_9VIBR</name>
<dbReference type="AlphaFoldDB" id="A0A9X1WFI4"/>
<dbReference type="InterPro" id="IPR014347">
    <property type="entry name" value="Tautomerase/MIF_sf"/>
</dbReference>
<dbReference type="Gene3D" id="3.30.429.10">
    <property type="entry name" value="Macrophage Migration Inhibitory Factor"/>
    <property type="match status" value="1"/>
</dbReference>
<proteinExistence type="predicted"/>
<gene>
    <name evidence="1" type="ORF">LNL84_17005</name>
</gene>
<dbReference type="RefSeq" id="WP_244358876.1">
    <property type="nucleotide sequence ID" value="NZ_JAJNNZ010000018.1"/>
</dbReference>
<dbReference type="Proteomes" id="UP001139488">
    <property type="component" value="Unassembled WGS sequence"/>
</dbReference>
<dbReference type="EMBL" id="JAJNNZ010000018">
    <property type="protein sequence ID" value="MCJ2378515.1"/>
    <property type="molecule type" value="Genomic_DNA"/>
</dbReference>
<dbReference type="InterPro" id="IPR015017">
    <property type="entry name" value="DUF1904"/>
</dbReference>
<keyword evidence="2" id="KW-1185">Reference proteome</keyword>
<organism evidence="1 2">
    <name type="scientific">Vibrio gelatinilyticus</name>
    <dbReference type="NCBI Taxonomy" id="2893468"/>
    <lineage>
        <taxon>Bacteria</taxon>
        <taxon>Pseudomonadati</taxon>
        <taxon>Pseudomonadota</taxon>
        <taxon>Gammaproteobacteria</taxon>
        <taxon>Vibrionales</taxon>
        <taxon>Vibrionaceae</taxon>
        <taxon>Vibrio</taxon>
    </lineage>
</organism>
<evidence type="ECO:0000313" key="2">
    <source>
        <dbReference type="Proteomes" id="UP001139488"/>
    </source>
</evidence>
<comment type="caution">
    <text evidence="1">The sequence shown here is derived from an EMBL/GenBank/DDBJ whole genome shotgun (WGS) entry which is preliminary data.</text>
</comment>
<sequence length="111" mass="12443">MLHLRFRAVDTEVMSALSIALVAELQQLFPTSSLEDFTFELVSTQFYKQGDIYHGSPFVEVLYANVTPVVQDKLAEVITHNVQLAAGQDIDVTVIFTEFHPGVCYLNGKKH</sequence>